<name>M1P0S7_9CORY</name>
<dbReference type="KEGG" id="chn:A605_11945"/>
<protein>
    <submittedName>
        <fullName evidence="2">Uncharacterized protein</fullName>
    </submittedName>
</protein>
<dbReference type="RefSeq" id="WP_015401800.1">
    <property type="nucleotide sequence ID" value="NC_020302.1"/>
</dbReference>
<keyword evidence="3" id="KW-1185">Reference proteome</keyword>
<reference evidence="2 3" key="1">
    <citation type="journal article" date="2012" name="Stand. Genomic Sci.">
        <title>Genome sequence of the halotolerant bacterium Corynebacterium halotolerans type strain YIM 70093(T) (= DSM 44683(T)).</title>
        <authorList>
            <person name="Ruckert C."/>
            <person name="Albersmeier A."/>
            <person name="Al-Dilaimi A."/>
            <person name="Niehaus K."/>
            <person name="Szczepanowski R."/>
            <person name="Kalinowski J."/>
        </authorList>
    </citation>
    <scope>NUCLEOTIDE SEQUENCE [LARGE SCALE GENOMIC DNA]</scope>
    <source>
        <strain evidence="2">YIM 70093</strain>
    </source>
</reference>
<accession>M1P0S7</accession>
<evidence type="ECO:0000256" key="1">
    <source>
        <dbReference type="SAM" id="MobiDB-lite"/>
    </source>
</evidence>
<dbReference type="HOGENOM" id="CLU_996439_0_0_11"/>
<evidence type="ECO:0000313" key="3">
    <source>
        <dbReference type="Proteomes" id="UP000011723"/>
    </source>
</evidence>
<proteinExistence type="predicted"/>
<feature type="compositionally biased region" description="Polar residues" evidence="1">
    <location>
        <begin position="248"/>
        <end position="263"/>
    </location>
</feature>
<dbReference type="PATRIC" id="fig|1121362.3.peg.2425"/>
<gene>
    <name evidence="2" type="ORF">A605_11945</name>
</gene>
<dbReference type="Proteomes" id="UP000011723">
    <property type="component" value="Chromosome"/>
</dbReference>
<feature type="region of interest" description="Disordered" evidence="1">
    <location>
        <begin position="241"/>
        <end position="263"/>
    </location>
</feature>
<dbReference type="EMBL" id="CP003697">
    <property type="protein sequence ID" value="AGF73385.1"/>
    <property type="molecule type" value="Genomic_DNA"/>
</dbReference>
<evidence type="ECO:0000313" key="2">
    <source>
        <dbReference type="EMBL" id="AGF73385.1"/>
    </source>
</evidence>
<sequence>MVAVALAVTAAPMAQADPELRYRTIDGERHCTIAPSATDRDKLRDYRTALIRDFRAVVHDIRSDIRLKRQFTELDALIDRHGRLDAAHYPADDWARATALRGEIHRELTRRGFTPAEVEVIIAVPHSPGVELPLLAPQLALPETMLDAYVWSGNLDEVEYQRKRNWPDWPERPDPFESNYYALTGPFSFADDTLLSPAFQGAAAGKQDRTGEAARELRNGYHLPTLQQIRGNCVEGMRTGADVGEAQPQLTPEGQGSSGSSSDRLWDVLETVSLFLPSR</sequence>
<dbReference type="STRING" id="1121362.A605_11945"/>
<organism evidence="2 3">
    <name type="scientific">Corynebacterium halotolerans YIM 70093 = DSM 44683</name>
    <dbReference type="NCBI Taxonomy" id="1121362"/>
    <lineage>
        <taxon>Bacteria</taxon>
        <taxon>Bacillati</taxon>
        <taxon>Actinomycetota</taxon>
        <taxon>Actinomycetes</taxon>
        <taxon>Mycobacteriales</taxon>
        <taxon>Corynebacteriaceae</taxon>
        <taxon>Corynebacterium</taxon>
    </lineage>
</organism>
<dbReference type="AlphaFoldDB" id="M1P0S7"/>